<dbReference type="InterPro" id="IPR036165">
    <property type="entry name" value="YefM-like_sf"/>
</dbReference>
<dbReference type="RefSeq" id="WP_039002716.1">
    <property type="nucleotide sequence ID" value="NZ_CP014327.1"/>
</dbReference>
<dbReference type="AlphaFoldDB" id="A0A126UVY6"/>
<keyword evidence="3" id="KW-1185">Reference proteome</keyword>
<gene>
    <name evidence="2" type="ORF">RC74_02215</name>
</gene>
<comment type="similarity">
    <text evidence="1">Belongs to the phD/YefM antitoxin family.</text>
</comment>
<sequence length="95" mass="10864">MVFEVNATELRWEMSRILGQVQHGKKIAVIAMHGKPIGAIVPMEDLHRIWEKQDDETHGERDPVTGKRPSVLMTKYGVWSDALAARIRRVKEMGE</sequence>
<evidence type="ECO:0000313" key="2">
    <source>
        <dbReference type="EMBL" id="AML50238.1"/>
    </source>
</evidence>
<evidence type="ECO:0008006" key="4">
    <source>
        <dbReference type="Google" id="ProtNLM"/>
    </source>
</evidence>
<organism evidence="2 3">
    <name type="scientific">Falsihalocynthiibacter arcticus</name>
    <dbReference type="NCBI Taxonomy" id="1579316"/>
    <lineage>
        <taxon>Bacteria</taxon>
        <taxon>Pseudomonadati</taxon>
        <taxon>Pseudomonadota</taxon>
        <taxon>Alphaproteobacteria</taxon>
        <taxon>Rhodobacterales</taxon>
        <taxon>Roseobacteraceae</taxon>
        <taxon>Falsihalocynthiibacter</taxon>
    </lineage>
</organism>
<accession>A0A126UVY6</accession>
<dbReference type="OrthoDB" id="517402at2"/>
<reference evidence="2 3" key="1">
    <citation type="submission" date="2016-02" db="EMBL/GenBank/DDBJ databases">
        <title>Complete genome sequence of Halocynthiibacter arcticus PAMC 20958t from arctic marine sediment.</title>
        <authorList>
            <person name="Lee Y.M."/>
            <person name="Baek K."/>
            <person name="Lee H.K."/>
            <person name="Shin S.C."/>
        </authorList>
    </citation>
    <scope>NUCLEOTIDE SEQUENCE [LARGE SCALE GENOMIC DNA]</scope>
    <source>
        <strain evidence="2">PAMC 20958</strain>
    </source>
</reference>
<proteinExistence type="inferred from homology"/>
<dbReference type="Proteomes" id="UP000070371">
    <property type="component" value="Chromosome"/>
</dbReference>
<evidence type="ECO:0000256" key="1">
    <source>
        <dbReference type="ARBA" id="ARBA00009981"/>
    </source>
</evidence>
<evidence type="ECO:0000313" key="3">
    <source>
        <dbReference type="Proteomes" id="UP000070371"/>
    </source>
</evidence>
<dbReference type="KEGG" id="hat:RC74_02215"/>
<protein>
    <recommendedName>
        <fullName evidence="4">Antitoxin</fullName>
    </recommendedName>
</protein>
<dbReference type="SUPFAM" id="SSF143120">
    <property type="entry name" value="YefM-like"/>
    <property type="match status" value="1"/>
</dbReference>
<name>A0A126UVY6_9RHOB</name>
<dbReference type="EMBL" id="CP014327">
    <property type="protein sequence ID" value="AML50238.1"/>
    <property type="molecule type" value="Genomic_DNA"/>
</dbReference>